<evidence type="ECO:0000313" key="1">
    <source>
        <dbReference type="EMBL" id="MDK2593959.1"/>
    </source>
</evidence>
<keyword evidence="2" id="KW-1185">Reference proteome</keyword>
<gene>
    <name evidence="1" type="ORF">QNM18_02615</name>
</gene>
<dbReference type="Proteomes" id="UP001231915">
    <property type="component" value="Unassembled WGS sequence"/>
</dbReference>
<dbReference type="RefSeq" id="WP_211009328.1">
    <property type="nucleotide sequence ID" value="NZ_JASJUT010000001.1"/>
</dbReference>
<evidence type="ECO:0000313" key="2">
    <source>
        <dbReference type="Proteomes" id="UP001231915"/>
    </source>
</evidence>
<name>A0ABT7EG47_9GAMM</name>
<protein>
    <submittedName>
        <fullName evidence="1">Uncharacterized protein</fullName>
    </submittedName>
</protein>
<reference evidence="1 2" key="1">
    <citation type="submission" date="2023-05" db="EMBL/GenBank/DDBJ databases">
        <title>Pseudoalteromonas ardens sp. nov., Pseudoalteromonas obscura sp. nov., and Pseudoalteromonas umbrosa sp. nov., isolated from the coral Montipora capitata.</title>
        <authorList>
            <person name="Thomas E.M."/>
            <person name="Smith E.M."/>
            <person name="Papke E."/>
            <person name="Shlafstein M.D."/>
            <person name="Oline D.K."/>
            <person name="Videau P."/>
            <person name="Saw J.H."/>
            <person name="Strangman W.K."/>
            <person name="Ushijima B."/>
        </authorList>
    </citation>
    <scope>NUCLEOTIDE SEQUENCE [LARGE SCALE GENOMIC DNA]</scope>
    <source>
        <strain evidence="1 2">P94</strain>
    </source>
</reference>
<proteinExistence type="predicted"/>
<dbReference type="EMBL" id="JASJUT010000001">
    <property type="protein sequence ID" value="MDK2593959.1"/>
    <property type="molecule type" value="Genomic_DNA"/>
</dbReference>
<sequence>MSKVMIFIFLLSYTSYTQAISKQWNELNRHYHESLVQQQYDTALQVALELNKIDPVDTQVLLYIVFASIKLKRKVPSWVMSEPWPNATDQDKFNRKLAEQLMGNKRSI</sequence>
<comment type="caution">
    <text evidence="1">The sequence shown here is derived from an EMBL/GenBank/DDBJ whole genome shotgun (WGS) entry which is preliminary data.</text>
</comment>
<organism evidence="1 2">
    <name type="scientific">Pseudoalteromonas obscura</name>
    <dbReference type="NCBI Taxonomy" id="3048491"/>
    <lineage>
        <taxon>Bacteria</taxon>
        <taxon>Pseudomonadati</taxon>
        <taxon>Pseudomonadota</taxon>
        <taxon>Gammaproteobacteria</taxon>
        <taxon>Alteromonadales</taxon>
        <taxon>Pseudoalteromonadaceae</taxon>
        <taxon>Pseudoalteromonas</taxon>
    </lineage>
</organism>
<accession>A0ABT7EG47</accession>